<feature type="transmembrane region" description="Helical" evidence="1">
    <location>
        <begin position="45"/>
        <end position="63"/>
    </location>
</feature>
<reference evidence="3" key="1">
    <citation type="journal article" date="2018" name="Gigascience">
        <title>Genome assembly of the Pink Ipe (Handroanthus impetiginosus, Bignoniaceae), a highly valued, ecologically keystone Neotropical timber forest tree.</title>
        <authorList>
            <person name="Silva-Junior O.B."/>
            <person name="Grattapaglia D."/>
            <person name="Novaes E."/>
            <person name="Collevatti R.G."/>
        </authorList>
    </citation>
    <scope>NUCLEOTIDE SEQUENCE [LARGE SCALE GENOMIC DNA]</scope>
    <source>
        <strain evidence="3">cv. UFG-1</strain>
    </source>
</reference>
<keyword evidence="1" id="KW-1133">Transmembrane helix</keyword>
<evidence type="ECO:0000313" key="2">
    <source>
        <dbReference type="EMBL" id="PIN12706.1"/>
    </source>
</evidence>
<protein>
    <submittedName>
        <fullName evidence="2">Uncharacterized protein</fullName>
    </submittedName>
</protein>
<dbReference type="Proteomes" id="UP000231279">
    <property type="component" value="Unassembled WGS sequence"/>
</dbReference>
<comment type="caution">
    <text evidence="2">The sequence shown here is derived from an EMBL/GenBank/DDBJ whole genome shotgun (WGS) entry which is preliminary data.</text>
</comment>
<dbReference type="EMBL" id="NKXS01002637">
    <property type="protein sequence ID" value="PIN12706.1"/>
    <property type="molecule type" value="Genomic_DNA"/>
</dbReference>
<name>A0A2G9H5C2_9LAMI</name>
<organism evidence="2 3">
    <name type="scientific">Handroanthus impetiginosus</name>
    <dbReference type="NCBI Taxonomy" id="429701"/>
    <lineage>
        <taxon>Eukaryota</taxon>
        <taxon>Viridiplantae</taxon>
        <taxon>Streptophyta</taxon>
        <taxon>Embryophyta</taxon>
        <taxon>Tracheophyta</taxon>
        <taxon>Spermatophyta</taxon>
        <taxon>Magnoliopsida</taxon>
        <taxon>eudicotyledons</taxon>
        <taxon>Gunneridae</taxon>
        <taxon>Pentapetalae</taxon>
        <taxon>asterids</taxon>
        <taxon>lamiids</taxon>
        <taxon>Lamiales</taxon>
        <taxon>Bignoniaceae</taxon>
        <taxon>Crescentiina</taxon>
        <taxon>Tabebuia alliance</taxon>
        <taxon>Handroanthus</taxon>
    </lineage>
</organism>
<sequence length="66" mass="7111">MRRVEAEYDGWGEGSVVAFLCIAILLICLPLGMGPGPIEPPSFSMLLIVPVLMAAILIFLSYASRT</sequence>
<accession>A0A2G9H5C2</accession>
<keyword evidence="1" id="KW-0812">Transmembrane</keyword>
<evidence type="ECO:0000313" key="3">
    <source>
        <dbReference type="Proteomes" id="UP000231279"/>
    </source>
</evidence>
<dbReference type="OrthoDB" id="909914at2759"/>
<keyword evidence="3" id="KW-1185">Reference proteome</keyword>
<proteinExistence type="predicted"/>
<dbReference type="AlphaFoldDB" id="A0A2G9H5C2"/>
<evidence type="ECO:0000256" key="1">
    <source>
        <dbReference type="SAM" id="Phobius"/>
    </source>
</evidence>
<keyword evidence="1" id="KW-0472">Membrane</keyword>
<gene>
    <name evidence="2" type="ORF">CDL12_14691</name>
</gene>
<feature type="transmembrane region" description="Helical" evidence="1">
    <location>
        <begin position="12"/>
        <end position="33"/>
    </location>
</feature>